<dbReference type="InterPro" id="IPR010869">
    <property type="entry name" value="DUF1501"/>
</dbReference>
<dbReference type="PANTHER" id="PTHR43737">
    <property type="entry name" value="BLL7424 PROTEIN"/>
    <property type="match status" value="1"/>
</dbReference>
<reference evidence="1 2" key="1">
    <citation type="submission" date="2022-03" db="EMBL/GenBank/DDBJ databases">
        <title>Chryseobacterium sp. isolated from the Andong Sikhe.</title>
        <authorList>
            <person name="Won M."/>
            <person name="Kim S.-J."/>
            <person name="Kwon S.-W."/>
        </authorList>
    </citation>
    <scope>NUCLEOTIDE SEQUENCE [LARGE SCALE GENOMIC DNA]</scope>
    <source>
        <strain evidence="1 2">ADR-1</strain>
    </source>
</reference>
<accession>A0ABY4BI19</accession>
<protein>
    <submittedName>
        <fullName evidence="1">DUF1501 domain-containing protein</fullName>
    </submittedName>
</protein>
<organism evidence="1 2">
    <name type="scientific">Chryseobacterium oryzae</name>
    <dbReference type="NCBI Taxonomy" id="2929799"/>
    <lineage>
        <taxon>Bacteria</taxon>
        <taxon>Pseudomonadati</taxon>
        <taxon>Bacteroidota</taxon>
        <taxon>Flavobacteriia</taxon>
        <taxon>Flavobacteriales</taxon>
        <taxon>Weeksellaceae</taxon>
        <taxon>Chryseobacterium group</taxon>
        <taxon>Chryseobacterium</taxon>
    </lineage>
</organism>
<dbReference type="EMBL" id="CP094529">
    <property type="protein sequence ID" value="UOE37366.1"/>
    <property type="molecule type" value="Genomic_DNA"/>
</dbReference>
<gene>
    <name evidence="1" type="ORF">MTP08_09830</name>
</gene>
<name>A0ABY4BI19_9FLAO</name>
<dbReference type="RefSeq" id="WP_243575875.1">
    <property type="nucleotide sequence ID" value="NZ_CP094529.1"/>
</dbReference>
<keyword evidence="2" id="KW-1185">Reference proteome</keyword>
<evidence type="ECO:0000313" key="2">
    <source>
        <dbReference type="Proteomes" id="UP000831068"/>
    </source>
</evidence>
<dbReference type="Pfam" id="PF07394">
    <property type="entry name" value="DUF1501"/>
    <property type="match status" value="1"/>
</dbReference>
<dbReference type="Proteomes" id="UP000831068">
    <property type="component" value="Chromosome"/>
</dbReference>
<sequence>MLIKRRDFLKISSLASASLLLPGFLKSMTFEGALNPTQKKLIVLQFTGGNDGLNTIIPIKNDIYFRERNKIAIQDSLKLNDETGINPALSYFKNLYDSGELSVMNNVGYPNPDKSHFRSMDIWQSASRSDEYLDTGWIGRFLDEECYRCQHPTQALEVDDMLSLALKGENNKAFAFKDPKKLYQTSQEKYFKSIYDHHHSHDDETVSYLYQTLGSTINNADYIFDKSKSVKTAEDYPNTKLGKDFKTVASLIKSDINTQVYYLSIGSFDTHVNQNERQQKLFEEINGAVESFVADMKKNGLFDDILLMTFSEFGRRVAQNASNGTDHGTANQMFFISGGLKKKGLLNDLPNLEKLNDGDLIYTEDFRKVYATVLKKWLNADSSKILGWKNGMYDFI</sequence>
<proteinExistence type="predicted"/>
<dbReference type="PANTHER" id="PTHR43737:SF1">
    <property type="entry name" value="DUF1501 DOMAIN-CONTAINING PROTEIN"/>
    <property type="match status" value="1"/>
</dbReference>
<evidence type="ECO:0000313" key="1">
    <source>
        <dbReference type="EMBL" id="UOE37366.1"/>
    </source>
</evidence>